<evidence type="ECO:0000313" key="6">
    <source>
        <dbReference type="EMBL" id="NLR74791.1"/>
    </source>
</evidence>
<comment type="caution">
    <text evidence="6">The sequence shown here is derived from an EMBL/GenBank/DDBJ whole genome shotgun (WGS) entry which is preliminary data.</text>
</comment>
<dbReference type="GO" id="GO:0006351">
    <property type="term" value="P:DNA-templated transcription"/>
    <property type="evidence" value="ECO:0007669"/>
    <property type="project" value="TreeGrafter"/>
</dbReference>
<reference evidence="6 7" key="1">
    <citation type="submission" date="2020-04" db="EMBL/GenBank/DDBJ databases">
        <title>Draft genome of Leeia sp. IMCC25680.</title>
        <authorList>
            <person name="Song J."/>
            <person name="Cho J.-C."/>
        </authorList>
    </citation>
    <scope>NUCLEOTIDE SEQUENCE [LARGE SCALE GENOMIC DNA]</scope>
    <source>
        <strain evidence="6 7">IMCC25680</strain>
    </source>
</reference>
<dbReference type="Pfam" id="PF03466">
    <property type="entry name" value="LysR_substrate"/>
    <property type="match status" value="1"/>
</dbReference>
<evidence type="ECO:0000256" key="2">
    <source>
        <dbReference type="ARBA" id="ARBA00023015"/>
    </source>
</evidence>
<dbReference type="GO" id="GO:0003700">
    <property type="term" value="F:DNA-binding transcription factor activity"/>
    <property type="evidence" value="ECO:0007669"/>
    <property type="project" value="InterPro"/>
</dbReference>
<dbReference type="PANTHER" id="PTHR30537:SF5">
    <property type="entry name" value="HTH-TYPE TRANSCRIPTIONAL ACTIVATOR TTDR-RELATED"/>
    <property type="match status" value="1"/>
</dbReference>
<dbReference type="InterPro" id="IPR036388">
    <property type="entry name" value="WH-like_DNA-bd_sf"/>
</dbReference>
<dbReference type="PANTHER" id="PTHR30537">
    <property type="entry name" value="HTH-TYPE TRANSCRIPTIONAL REGULATOR"/>
    <property type="match status" value="1"/>
</dbReference>
<dbReference type="SUPFAM" id="SSF53850">
    <property type="entry name" value="Periplasmic binding protein-like II"/>
    <property type="match status" value="1"/>
</dbReference>
<dbReference type="AlphaFoldDB" id="A0A847RYJ7"/>
<dbReference type="GO" id="GO:0043565">
    <property type="term" value="F:sequence-specific DNA binding"/>
    <property type="evidence" value="ECO:0007669"/>
    <property type="project" value="TreeGrafter"/>
</dbReference>
<name>A0A847RYJ7_9NEIS</name>
<keyword evidence="7" id="KW-1185">Reference proteome</keyword>
<dbReference type="Pfam" id="PF00126">
    <property type="entry name" value="HTH_1"/>
    <property type="match status" value="1"/>
</dbReference>
<dbReference type="Proteomes" id="UP000587991">
    <property type="component" value="Unassembled WGS sequence"/>
</dbReference>
<evidence type="ECO:0000256" key="3">
    <source>
        <dbReference type="ARBA" id="ARBA00023125"/>
    </source>
</evidence>
<dbReference type="InterPro" id="IPR000847">
    <property type="entry name" value="LysR_HTH_N"/>
</dbReference>
<evidence type="ECO:0000256" key="4">
    <source>
        <dbReference type="ARBA" id="ARBA00023163"/>
    </source>
</evidence>
<organism evidence="6 7">
    <name type="scientific">Leeia aquatica</name>
    <dbReference type="NCBI Taxonomy" id="2725557"/>
    <lineage>
        <taxon>Bacteria</taxon>
        <taxon>Pseudomonadati</taxon>
        <taxon>Pseudomonadota</taxon>
        <taxon>Betaproteobacteria</taxon>
        <taxon>Neisseriales</taxon>
        <taxon>Leeiaceae</taxon>
        <taxon>Leeia</taxon>
    </lineage>
</organism>
<feature type="domain" description="HTH lysR-type" evidence="5">
    <location>
        <begin position="1"/>
        <end position="59"/>
    </location>
</feature>
<dbReference type="InterPro" id="IPR005119">
    <property type="entry name" value="LysR_subst-bd"/>
</dbReference>
<evidence type="ECO:0000259" key="5">
    <source>
        <dbReference type="PROSITE" id="PS50931"/>
    </source>
</evidence>
<dbReference type="FunFam" id="1.10.10.10:FF:000001">
    <property type="entry name" value="LysR family transcriptional regulator"/>
    <property type="match status" value="1"/>
</dbReference>
<dbReference type="RefSeq" id="WP_168876376.1">
    <property type="nucleotide sequence ID" value="NZ_JABAIM010000001.1"/>
</dbReference>
<sequence>MDQIVALRSLLQVVQHGSFSAAARSLSVAVSSLTRQIDGLERDLGTRLLIRSTHGLHLTEAGEWLLQKSRLPLMDVEAALQQVSALDQALQGRIKLTAPLNFGRRLLPPLLVSFLQQHPAVEIDLRLSDHYQRIALEGFDMGIRVGQQHDPDLLVFPATAHRPILCASPDYLSRHGTPAEARDLHQHACLPQIVLDQPASWTLLVNGEAWKFVPRGPLQSDRSEVLYEAACAGLGIADMPYWLASEALQQSRLVQVLPQHPLLSPLGDQVYIVIPPHRRQSPRVRALRDHLLLHLAKVDDA</sequence>
<evidence type="ECO:0000256" key="1">
    <source>
        <dbReference type="ARBA" id="ARBA00009437"/>
    </source>
</evidence>
<keyword evidence="3" id="KW-0238">DNA-binding</keyword>
<dbReference type="Gene3D" id="3.40.190.290">
    <property type="match status" value="1"/>
</dbReference>
<dbReference type="CDD" id="cd08422">
    <property type="entry name" value="PBP2_CrgA_like"/>
    <property type="match status" value="1"/>
</dbReference>
<dbReference type="InterPro" id="IPR058163">
    <property type="entry name" value="LysR-type_TF_proteobact-type"/>
</dbReference>
<gene>
    <name evidence="6" type="ORF">HF682_06410</name>
</gene>
<dbReference type="PROSITE" id="PS50931">
    <property type="entry name" value="HTH_LYSR"/>
    <property type="match status" value="1"/>
</dbReference>
<evidence type="ECO:0000313" key="7">
    <source>
        <dbReference type="Proteomes" id="UP000587991"/>
    </source>
</evidence>
<accession>A0A847RYJ7</accession>
<dbReference type="Gene3D" id="1.10.10.10">
    <property type="entry name" value="Winged helix-like DNA-binding domain superfamily/Winged helix DNA-binding domain"/>
    <property type="match status" value="1"/>
</dbReference>
<comment type="similarity">
    <text evidence="1">Belongs to the LysR transcriptional regulatory family.</text>
</comment>
<dbReference type="SUPFAM" id="SSF46785">
    <property type="entry name" value="Winged helix' DNA-binding domain"/>
    <property type="match status" value="1"/>
</dbReference>
<dbReference type="EMBL" id="JABAIM010000001">
    <property type="protein sequence ID" value="NLR74791.1"/>
    <property type="molecule type" value="Genomic_DNA"/>
</dbReference>
<dbReference type="InterPro" id="IPR036390">
    <property type="entry name" value="WH_DNA-bd_sf"/>
</dbReference>
<proteinExistence type="inferred from homology"/>
<keyword evidence="2" id="KW-0805">Transcription regulation</keyword>
<protein>
    <submittedName>
        <fullName evidence="6">LysR family transcriptional regulator</fullName>
    </submittedName>
</protein>
<keyword evidence="4" id="KW-0804">Transcription</keyword>